<dbReference type="SUPFAM" id="SSF46689">
    <property type="entry name" value="Homeodomain-like"/>
    <property type="match status" value="1"/>
</dbReference>
<dbReference type="PANTHER" id="PTHR31499:SF79">
    <property type="entry name" value="HTH MYB-TYPE DOMAIN-CONTAINING PROTEIN"/>
    <property type="match status" value="1"/>
</dbReference>
<dbReference type="EMBL" id="BTGU01000098">
    <property type="protein sequence ID" value="GMN60326.1"/>
    <property type="molecule type" value="Genomic_DNA"/>
</dbReference>
<keyword evidence="8" id="KW-1185">Reference proteome</keyword>
<name>A0AA88DRQ3_FICCA</name>
<organism evidence="7 8">
    <name type="scientific">Ficus carica</name>
    <name type="common">Common fig</name>
    <dbReference type="NCBI Taxonomy" id="3494"/>
    <lineage>
        <taxon>Eukaryota</taxon>
        <taxon>Viridiplantae</taxon>
        <taxon>Streptophyta</taxon>
        <taxon>Embryophyta</taxon>
        <taxon>Tracheophyta</taxon>
        <taxon>Spermatophyta</taxon>
        <taxon>Magnoliopsida</taxon>
        <taxon>eudicotyledons</taxon>
        <taxon>Gunneridae</taxon>
        <taxon>Pentapetalae</taxon>
        <taxon>rosids</taxon>
        <taxon>fabids</taxon>
        <taxon>Rosales</taxon>
        <taxon>Moraceae</taxon>
        <taxon>Ficeae</taxon>
        <taxon>Ficus</taxon>
    </lineage>
</organism>
<dbReference type="Pfam" id="PF14379">
    <property type="entry name" value="Myb_CC_LHEQLE"/>
    <property type="match status" value="1"/>
</dbReference>
<dbReference type="InterPro" id="IPR009057">
    <property type="entry name" value="Homeodomain-like_sf"/>
</dbReference>
<dbReference type="GO" id="GO:0005634">
    <property type="term" value="C:nucleus"/>
    <property type="evidence" value="ECO:0007669"/>
    <property type="project" value="UniProtKB-SubCell"/>
</dbReference>
<protein>
    <recommendedName>
        <fullName evidence="6">MYB-CC type transcription factor LHEQLE-containing domain-containing protein</fullName>
    </recommendedName>
</protein>
<proteinExistence type="predicted"/>
<reference evidence="7" key="1">
    <citation type="submission" date="2023-07" db="EMBL/GenBank/DDBJ databases">
        <title>draft genome sequence of fig (Ficus carica).</title>
        <authorList>
            <person name="Takahashi T."/>
            <person name="Nishimura K."/>
        </authorList>
    </citation>
    <scope>NUCLEOTIDE SEQUENCE</scope>
</reference>
<evidence type="ECO:0000256" key="1">
    <source>
        <dbReference type="ARBA" id="ARBA00004123"/>
    </source>
</evidence>
<feature type="region of interest" description="Disordered" evidence="5">
    <location>
        <begin position="239"/>
        <end position="265"/>
    </location>
</feature>
<dbReference type="AlphaFoldDB" id="A0AA88DRQ3"/>
<keyword evidence="2" id="KW-0805">Transcription regulation</keyword>
<dbReference type="PANTHER" id="PTHR31499">
    <property type="entry name" value="MYB FAMILY TRANSCRIPTION FACTOR PHL11"/>
    <property type="match status" value="1"/>
</dbReference>
<gene>
    <name evidence="7" type="ORF">TIFTF001_029413</name>
</gene>
<dbReference type="Proteomes" id="UP001187192">
    <property type="component" value="Unassembled WGS sequence"/>
</dbReference>
<evidence type="ECO:0000313" key="8">
    <source>
        <dbReference type="Proteomes" id="UP001187192"/>
    </source>
</evidence>
<dbReference type="GO" id="GO:0003700">
    <property type="term" value="F:DNA-binding transcription factor activity"/>
    <property type="evidence" value="ECO:0007669"/>
    <property type="project" value="InterPro"/>
</dbReference>
<feature type="domain" description="MYB-CC type transcription factor LHEQLE-containing" evidence="6">
    <location>
        <begin position="265"/>
        <end position="311"/>
    </location>
</feature>
<dbReference type="GO" id="GO:0003677">
    <property type="term" value="F:DNA binding"/>
    <property type="evidence" value="ECO:0007669"/>
    <property type="project" value="InterPro"/>
</dbReference>
<dbReference type="InterPro" id="IPR025756">
    <property type="entry name" value="Myb_CC_LHEQLE"/>
</dbReference>
<comment type="subcellular location">
    <subcellularLocation>
        <location evidence="1">Nucleus</location>
    </subcellularLocation>
</comment>
<evidence type="ECO:0000256" key="4">
    <source>
        <dbReference type="ARBA" id="ARBA00023242"/>
    </source>
</evidence>
<keyword evidence="4" id="KW-0539">Nucleus</keyword>
<accession>A0AA88DRQ3</accession>
<feature type="compositionally biased region" description="Basic and acidic residues" evidence="5">
    <location>
        <begin position="100"/>
        <end position="119"/>
    </location>
</feature>
<evidence type="ECO:0000256" key="5">
    <source>
        <dbReference type="SAM" id="MobiDB-lite"/>
    </source>
</evidence>
<sequence length="402" mass="44948">MLVFSSKKSDISQLYRHNFADIFFQGIISFLREEILQDIFGMFELHDKEILPRTTEQVRLFMNLPCHVNTAITKGNQIFNVNQRGGKNLFNLSVQNQVPGHDHEIENSKDDCEDSSSKEEGEECGGDMMSDSSIKSFTREEWKVLSKAVEGVSREEFFGKDKWCGNQSFESSFPRSMMIEEMVGLGSNKMAKALWKCLVLAVQWATPKGVLRVMGVPGLTIYHVKSHLQKYRLAKYLPESPADGSKDEKKGSGDSLSGSDSSPGLQINEAFKMQMEVQKRLHEQLEVQRQLQMRIEAQGKYLQKIIEEQQKLGGVLKASELLPLAEDNETEPSKLDTPVEASAGQSSPRKKQKTDDGLPDGGTSSPVPPKADEKNDFAGQWDRDLSDGVVPPLELGPLCDSK</sequence>
<dbReference type="InterPro" id="IPR046955">
    <property type="entry name" value="PHR1-like"/>
</dbReference>
<evidence type="ECO:0000313" key="7">
    <source>
        <dbReference type="EMBL" id="GMN60326.1"/>
    </source>
</evidence>
<feature type="compositionally biased region" description="Basic and acidic residues" evidence="5">
    <location>
        <begin position="370"/>
        <end position="386"/>
    </location>
</feature>
<evidence type="ECO:0000259" key="6">
    <source>
        <dbReference type="Pfam" id="PF14379"/>
    </source>
</evidence>
<feature type="region of interest" description="Disordered" evidence="5">
    <location>
        <begin position="327"/>
        <end position="402"/>
    </location>
</feature>
<dbReference type="InterPro" id="IPR006447">
    <property type="entry name" value="Myb_dom_plants"/>
</dbReference>
<evidence type="ECO:0000256" key="2">
    <source>
        <dbReference type="ARBA" id="ARBA00023015"/>
    </source>
</evidence>
<evidence type="ECO:0000256" key="3">
    <source>
        <dbReference type="ARBA" id="ARBA00023163"/>
    </source>
</evidence>
<feature type="region of interest" description="Disordered" evidence="5">
    <location>
        <begin position="100"/>
        <end position="130"/>
    </location>
</feature>
<dbReference type="NCBIfam" id="TIGR01557">
    <property type="entry name" value="myb_SHAQKYF"/>
    <property type="match status" value="1"/>
</dbReference>
<dbReference type="Gene3D" id="1.10.10.60">
    <property type="entry name" value="Homeodomain-like"/>
    <property type="match status" value="1"/>
</dbReference>
<feature type="compositionally biased region" description="Low complexity" evidence="5">
    <location>
        <begin position="253"/>
        <end position="262"/>
    </location>
</feature>
<keyword evidence="3" id="KW-0804">Transcription</keyword>
<comment type="caution">
    <text evidence="7">The sequence shown here is derived from an EMBL/GenBank/DDBJ whole genome shotgun (WGS) entry which is preliminary data.</text>
</comment>